<feature type="binding site" description="type 1 copper site" evidence="12">
    <location>
        <position position="699"/>
    </location>
    <ligand>
        <name>Cu cation</name>
        <dbReference type="ChEBI" id="CHEBI:23378"/>
        <label>1</label>
    </ligand>
</feature>
<dbReference type="Pfam" id="PF13473">
    <property type="entry name" value="Cupredoxin_1"/>
    <property type="match status" value="1"/>
</dbReference>
<dbReference type="CDD" id="cd11020">
    <property type="entry name" value="CuRO_1_CuNIR"/>
    <property type="match status" value="1"/>
</dbReference>
<dbReference type="AlphaFoldDB" id="A0A1B7LVK6"/>
<feature type="binding site" description="type 1 copper site" evidence="12">
    <location>
        <position position="700"/>
    </location>
    <ligand>
        <name>Cu cation</name>
        <dbReference type="ChEBI" id="CHEBI:23378"/>
        <label>1</label>
    </ligand>
</feature>
<keyword evidence="7 12" id="KW-0479">Metal-binding</keyword>
<sequence>MNTRGAWFMRDIPVIIWLTTAVIIALIHPFFDSSRWLLVHLVALGGFTHSIMVWSVHFTNALLKTPDVESRRTQNIRLILLQLGMLAVFIGVPTTLWWLTILGAAMISGVILWHAAMLAYRLRIALPGRFRISVRYYIVAAAFLPVGAALGVLLARGLPGDWHGKLLVAHTMVNLLGWVGLAILGTLVTLWPTMLRTKMADGAERASVRALPILTTGLSLVVASPLIDLAWLGVIGVGLYLVGTGIVYVPIIQAARNKAPHSFPTLSASAALIWLPIALVTLAVKILTDGWATLAQNYGVLTGMFLVGFALQMLFGALSHLVPVVIGGGPRPLKAGIAEINRLGTWRVVTANLAIALCLLPVPSIVRVILSAIALVALALALVFILRAIIVMIRTKRAMEHADDGELPKPEPMPTPKVSAPQVIASVAVIALGATLGVGLDPTAAGLGSTPQSPVAEEQVEPTGEVTEIEVTAADMRFSPASVDVPVGNELVIHLTNTDASEVHDLVLANGVDSGRLAPGESTTIAVGVITENLEGWCSIVGHRQMGMVFDVNAIGATSTDGDEHDHTDMATPGAGAAAELDFMASWSQDFEGYDPKLEPAPATTKHEYTFEVTEETIEVSPGVEQLRWTFNGDSTGPTLRGNIGDTFRITLVNNGTMGHSIDFHASHVAPDEPMRTIAPGESLVYEFTADRAGVWMYHCGTAPMTAHIGAGMAGAVIIDPPDLDPVDHEYIITQSELYLGANGEAIDVDKALAGQSDAVMFNGYVNQYIANPLEVTTGDRVRFWVLNNGPNKPLSFHIVGGQYDTVYKEGTYQLRNGRGALDPAEYDDGGAQALDLMPAQGGFVELDFPEAGHYTMVNHIMADAEHGAKGIVEVTD</sequence>
<evidence type="ECO:0000256" key="4">
    <source>
        <dbReference type="ARBA" id="ARBA00011233"/>
    </source>
</evidence>
<feature type="domain" description="EfeO-type cupredoxin-like" evidence="15">
    <location>
        <begin position="465"/>
        <end position="527"/>
    </location>
</feature>
<feature type="transmembrane region" description="Helical" evidence="13">
    <location>
        <begin position="206"/>
        <end position="223"/>
    </location>
</feature>
<evidence type="ECO:0000313" key="17">
    <source>
        <dbReference type="Proteomes" id="UP000078292"/>
    </source>
</evidence>
<evidence type="ECO:0000256" key="6">
    <source>
        <dbReference type="ARBA" id="ARBA00017290"/>
    </source>
</evidence>
<dbReference type="CDD" id="cd04208">
    <property type="entry name" value="CuRO_2_CuNIR"/>
    <property type="match status" value="1"/>
</dbReference>
<evidence type="ECO:0000259" key="15">
    <source>
        <dbReference type="Pfam" id="PF13473"/>
    </source>
</evidence>
<dbReference type="InterPro" id="IPR008972">
    <property type="entry name" value="Cupredoxin"/>
</dbReference>
<feature type="transmembrane region" description="Helical" evidence="13">
    <location>
        <begin position="175"/>
        <end position="194"/>
    </location>
</feature>
<feature type="binding site" description="type 1 copper site" evidence="12">
    <location>
        <position position="665"/>
    </location>
    <ligand>
        <name>Cu cation</name>
        <dbReference type="ChEBI" id="CHEBI:23378"/>
        <label>1</label>
    </ligand>
</feature>
<dbReference type="EMBL" id="LXEY01000106">
    <property type="protein sequence ID" value="OAV53333.1"/>
    <property type="molecule type" value="Genomic_DNA"/>
</dbReference>
<dbReference type="PANTHER" id="PTHR11709">
    <property type="entry name" value="MULTI-COPPER OXIDASE"/>
    <property type="match status" value="1"/>
</dbReference>
<feature type="binding site" description="type 1 copper site" evidence="12">
    <location>
        <position position="708"/>
    </location>
    <ligand>
        <name>Cu cation</name>
        <dbReference type="ChEBI" id="CHEBI:23378"/>
        <label>1</label>
    </ligand>
</feature>
<dbReference type="InterPro" id="IPR028096">
    <property type="entry name" value="EfeO_Cupredoxin"/>
</dbReference>
<comment type="caution">
    <text evidence="16">The sequence shown here is derived from an EMBL/GenBank/DDBJ whole genome shotgun (WGS) entry which is preliminary data.</text>
</comment>
<evidence type="ECO:0000256" key="9">
    <source>
        <dbReference type="ARBA" id="ARBA00023002"/>
    </source>
</evidence>
<feature type="transmembrane region" description="Helical" evidence="13">
    <location>
        <begin position="229"/>
        <end position="251"/>
    </location>
</feature>
<dbReference type="RefSeq" id="WP_043055390.1">
    <property type="nucleotide sequence ID" value="NZ_LXEY01000106.1"/>
</dbReference>
<evidence type="ECO:0000256" key="3">
    <source>
        <dbReference type="ARBA" id="ARBA00010609"/>
    </source>
</evidence>
<feature type="transmembrane region" description="Helical" evidence="13">
    <location>
        <begin position="37"/>
        <end position="63"/>
    </location>
</feature>
<dbReference type="PRINTS" id="PR00695">
    <property type="entry name" value="CUNO2RDTASE"/>
</dbReference>
<evidence type="ECO:0000256" key="2">
    <source>
        <dbReference type="ARBA" id="ARBA00001973"/>
    </source>
</evidence>
<comment type="cofactor">
    <cofactor evidence="1 12">
        <name>Cu(+)</name>
        <dbReference type="ChEBI" id="CHEBI:49552"/>
    </cofactor>
</comment>
<name>A0A1B7LVK6_9MICC</name>
<evidence type="ECO:0000313" key="16">
    <source>
        <dbReference type="EMBL" id="OAV53333.1"/>
    </source>
</evidence>
<feature type="domain" description="Plastocyanin-like" evidence="14">
    <location>
        <begin position="613"/>
        <end position="722"/>
    </location>
</feature>
<keyword evidence="10 12" id="KW-0186">Copper</keyword>
<comment type="subunit">
    <text evidence="4">Homotrimer.</text>
</comment>
<organism evidence="16 17">
    <name type="scientific">Enteractinococcus helveticum</name>
    <dbReference type="NCBI Taxonomy" id="1837282"/>
    <lineage>
        <taxon>Bacteria</taxon>
        <taxon>Bacillati</taxon>
        <taxon>Actinomycetota</taxon>
        <taxon>Actinomycetes</taxon>
        <taxon>Micrococcales</taxon>
        <taxon>Micrococcaceae</taxon>
    </lineage>
</organism>
<feature type="transmembrane region" description="Helical" evidence="13">
    <location>
        <begin position="263"/>
        <end position="286"/>
    </location>
</feature>
<evidence type="ECO:0000256" key="7">
    <source>
        <dbReference type="ARBA" id="ARBA00022723"/>
    </source>
</evidence>
<feature type="transmembrane region" description="Helical" evidence="13">
    <location>
        <begin position="98"/>
        <end position="122"/>
    </location>
</feature>
<evidence type="ECO:0000259" key="14">
    <source>
        <dbReference type="Pfam" id="PF07732"/>
    </source>
</evidence>
<evidence type="ECO:0000256" key="8">
    <source>
        <dbReference type="ARBA" id="ARBA00022737"/>
    </source>
</evidence>
<dbReference type="OrthoDB" id="345021at2"/>
<feature type="transmembrane region" description="Helical" evidence="13">
    <location>
        <begin position="12"/>
        <end position="31"/>
    </location>
</feature>
<dbReference type="Pfam" id="PF07732">
    <property type="entry name" value="Cu-oxidase_3"/>
    <property type="match status" value="1"/>
</dbReference>
<feature type="transmembrane region" description="Helical" evidence="13">
    <location>
        <begin position="368"/>
        <end position="390"/>
    </location>
</feature>
<keyword evidence="13" id="KW-0472">Membrane</keyword>
<proteinExistence type="inferred from homology"/>
<dbReference type="GO" id="GO:0005507">
    <property type="term" value="F:copper ion binding"/>
    <property type="evidence" value="ECO:0007669"/>
    <property type="project" value="InterPro"/>
</dbReference>
<dbReference type="GO" id="GO:0050421">
    <property type="term" value="F:nitrite reductase (NO-forming) activity"/>
    <property type="evidence" value="ECO:0007669"/>
    <property type="project" value="UniProtKB-EC"/>
</dbReference>
<keyword evidence="13" id="KW-0812">Transmembrane</keyword>
<dbReference type="EC" id="1.7.2.1" evidence="5"/>
<feature type="binding site" description="type 1 copper site" evidence="12">
    <location>
        <position position="860"/>
    </location>
    <ligand>
        <name>Cu cation</name>
        <dbReference type="ChEBI" id="CHEBI:23378"/>
        <label>1</label>
    </ligand>
</feature>
<feature type="transmembrane region" description="Helical" evidence="13">
    <location>
        <begin position="343"/>
        <end position="362"/>
    </location>
</feature>
<evidence type="ECO:0000256" key="12">
    <source>
        <dbReference type="PIRSR" id="PIRSR601287-1"/>
    </source>
</evidence>
<keyword evidence="8" id="KW-0677">Repeat</keyword>
<dbReference type="InterPro" id="IPR045087">
    <property type="entry name" value="Cu-oxidase_fam"/>
</dbReference>
<dbReference type="InterPro" id="IPR001287">
    <property type="entry name" value="NO2-reductase_Cu"/>
</dbReference>
<keyword evidence="17" id="KW-1185">Reference proteome</keyword>
<keyword evidence="9" id="KW-0560">Oxidoreductase</keyword>
<feature type="binding site" description="type 1 copper site" evidence="12">
    <location>
        <position position="713"/>
    </location>
    <ligand>
        <name>Cu cation</name>
        <dbReference type="ChEBI" id="CHEBI:23378"/>
        <label>1</label>
    </ligand>
</feature>
<accession>A0A1B7LVK6</accession>
<comment type="similarity">
    <text evidence="3">Belongs to the multicopper oxidase family.</text>
</comment>
<gene>
    <name evidence="16" type="ORF">A6F49_00755</name>
</gene>
<dbReference type="InterPro" id="IPR011707">
    <property type="entry name" value="Cu-oxidase-like_N"/>
</dbReference>
<evidence type="ECO:0000256" key="1">
    <source>
        <dbReference type="ARBA" id="ARBA00001960"/>
    </source>
</evidence>
<dbReference type="Proteomes" id="UP000078292">
    <property type="component" value="Unassembled WGS sequence"/>
</dbReference>
<dbReference type="STRING" id="1837282.A6F49_00755"/>
<dbReference type="SUPFAM" id="SSF49503">
    <property type="entry name" value="Cupredoxins"/>
    <property type="match status" value="3"/>
</dbReference>
<evidence type="ECO:0000256" key="11">
    <source>
        <dbReference type="ARBA" id="ARBA00049340"/>
    </source>
</evidence>
<protein>
    <recommendedName>
        <fullName evidence="6">Copper-containing nitrite reductase</fullName>
        <ecNumber evidence="5">1.7.2.1</ecNumber>
    </recommendedName>
</protein>
<reference evidence="16 17" key="1">
    <citation type="submission" date="2016-04" db="EMBL/GenBank/DDBJ databases">
        <title>First whole genome shotgun sequence of the bacterium Enteractinococcus sp. strain UASWS1574.</title>
        <authorList>
            <person name="Crovadore J."/>
            <person name="Chablais R."/>
            <person name="Lefort F."/>
        </authorList>
    </citation>
    <scope>NUCLEOTIDE SEQUENCE [LARGE SCALE GENOMIC DNA]</scope>
    <source>
        <strain evidence="16 17">UASWS1574</strain>
    </source>
</reference>
<dbReference type="Gene3D" id="2.60.40.420">
    <property type="entry name" value="Cupredoxins - blue copper proteins"/>
    <property type="match status" value="3"/>
</dbReference>
<feature type="transmembrane region" description="Helical" evidence="13">
    <location>
        <begin position="298"/>
        <end position="322"/>
    </location>
</feature>
<feature type="transmembrane region" description="Helical" evidence="13">
    <location>
        <begin position="134"/>
        <end position="155"/>
    </location>
</feature>
<feature type="binding site" description="type 1 copper site" evidence="12">
    <location>
        <position position="660"/>
    </location>
    <ligand>
        <name>Cu cation</name>
        <dbReference type="ChEBI" id="CHEBI:23378"/>
        <label>1</label>
    </ligand>
</feature>
<comment type="catalytic activity">
    <reaction evidence="11">
        <text>nitric oxide + Fe(III)-[cytochrome c] + H2O = Fe(II)-[cytochrome c] + nitrite + 2 H(+)</text>
        <dbReference type="Rhea" id="RHEA:15233"/>
        <dbReference type="Rhea" id="RHEA-COMP:10350"/>
        <dbReference type="Rhea" id="RHEA-COMP:14399"/>
        <dbReference type="ChEBI" id="CHEBI:15377"/>
        <dbReference type="ChEBI" id="CHEBI:15378"/>
        <dbReference type="ChEBI" id="CHEBI:16301"/>
        <dbReference type="ChEBI" id="CHEBI:16480"/>
        <dbReference type="ChEBI" id="CHEBI:29033"/>
        <dbReference type="ChEBI" id="CHEBI:29034"/>
        <dbReference type="EC" id="1.7.2.1"/>
    </reaction>
</comment>
<feature type="transmembrane region" description="Helical" evidence="13">
    <location>
        <begin position="75"/>
        <end position="92"/>
    </location>
</feature>
<comment type="cofactor">
    <cofactor evidence="2 12">
        <name>Cu(2+)</name>
        <dbReference type="ChEBI" id="CHEBI:29036"/>
    </cofactor>
</comment>
<evidence type="ECO:0000256" key="5">
    <source>
        <dbReference type="ARBA" id="ARBA00011882"/>
    </source>
</evidence>
<keyword evidence="13" id="KW-1133">Transmembrane helix</keyword>
<evidence type="ECO:0000256" key="13">
    <source>
        <dbReference type="SAM" id="Phobius"/>
    </source>
</evidence>
<dbReference type="PANTHER" id="PTHR11709:SF394">
    <property type="entry name" value="FI03373P-RELATED"/>
    <property type="match status" value="1"/>
</dbReference>
<evidence type="ECO:0000256" key="10">
    <source>
        <dbReference type="ARBA" id="ARBA00023008"/>
    </source>
</evidence>